<keyword evidence="1" id="KW-0378">Hydrolase</keyword>
<proteinExistence type="predicted"/>
<dbReference type="Proteomes" id="UP001596540">
    <property type="component" value="Unassembled WGS sequence"/>
</dbReference>
<accession>A0ABW2KP88</accession>
<dbReference type="RefSeq" id="WP_379873647.1">
    <property type="nucleotide sequence ID" value="NZ_JBHTBH010000015.1"/>
</dbReference>
<protein>
    <submittedName>
        <fullName evidence="1">Alpha/beta hydrolase</fullName>
    </submittedName>
</protein>
<dbReference type="InterPro" id="IPR029058">
    <property type="entry name" value="AB_hydrolase_fold"/>
</dbReference>
<gene>
    <name evidence="1" type="ORF">ACFQRF_25040</name>
</gene>
<dbReference type="Gene3D" id="3.40.50.1820">
    <property type="entry name" value="alpha/beta hydrolase"/>
    <property type="match status" value="1"/>
</dbReference>
<dbReference type="GO" id="GO:0016787">
    <property type="term" value="F:hydrolase activity"/>
    <property type="evidence" value="ECO:0007669"/>
    <property type="project" value="UniProtKB-KW"/>
</dbReference>
<keyword evidence="2" id="KW-1185">Reference proteome</keyword>
<dbReference type="SUPFAM" id="SSF53474">
    <property type="entry name" value="alpha/beta-Hydrolases"/>
    <property type="match status" value="1"/>
</dbReference>
<evidence type="ECO:0000313" key="1">
    <source>
        <dbReference type="EMBL" id="MFC7331007.1"/>
    </source>
</evidence>
<reference evidence="2" key="1">
    <citation type="journal article" date="2019" name="Int. J. Syst. Evol. Microbiol.">
        <title>The Global Catalogue of Microorganisms (GCM) 10K type strain sequencing project: providing services to taxonomists for standard genome sequencing and annotation.</title>
        <authorList>
            <consortium name="The Broad Institute Genomics Platform"/>
            <consortium name="The Broad Institute Genome Sequencing Center for Infectious Disease"/>
            <person name="Wu L."/>
            <person name="Ma J."/>
        </authorList>
    </citation>
    <scope>NUCLEOTIDE SEQUENCE [LARGE SCALE GENOMIC DNA]</scope>
    <source>
        <strain evidence="2">CGMCC 4.7382</strain>
    </source>
</reference>
<organism evidence="1 2">
    <name type="scientific">Marinactinospora rubrisoli</name>
    <dbReference type="NCBI Taxonomy" id="2715399"/>
    <lineage>
        <taxon>Bacteria</taxon>
        <taxon>Bacillati</taxon>
        <taxon>Actinomycetota</taxon>
        <taxon>Actinomycetes</taxon>
        <taxon>Streptosporangiales</taxon>
        <taxon>Nocardiopsidaceae</taxon>
        <taxon>Marinactinospora</taxon>
    </lineage>
</organism>
<evidence type="ECO:0000313" key="2">
    <source>
        <dbReference type="Proteomes" id="UP001596540"/>
    </source>
</evidence>
<sequence>MSGARTWAVRTAGPWLTLHGACRDVRAVVLLVHGGLENSTGGTWMWEPAVLRMVPFAWALARAGRGRGLAVLRLRLRVRGWNAAADPVVDVRAALGDVRRRFGAVPVVLAGHSLGGRAVVRAAGEDGVRGVLGLAPWLPRGEPVAQLRGRHLLVANGVFDLHTPPAEARAYLRRARAVAASASYLPVDLDGHPMLRVRRWNAVAVAFTGAVLGWRDAFPGGARRFAPFHRRH</sequence>
<name>A0ABW2KP88_9ACTN</name>
<comment type="caution">
    <text evidence="1">The sequence shown here is derived from an EMBL/GenBank/DDBJ whole genome shotgun (WGS) entry which is preliminary data.</text>
</comment>
<dbReference type="EMBL" id="JBHTBH010000015">
    <property type="protein sequence ID" value="MFC7331007.1"/>
    <property type="molecule type" value="Genomic_DNA"/>
</dbReference>